<keyword evidence="4" id="KW-0520">NAD</keyword>
<dbReference type="AlphaFoldDB" id="A0AAV1NXA5"/>
<dbReference type="SUPFAM" id="SSF52949">
    <property type="entry name" value="Macro domain-like"/>
    <property type="match status" value="2"/>
</dbReference>
<keyword evidence="3" id="KW-0808">Transferase</keyword>
<evidence type="ECO:0000256" key="5">
    <source>
        <dbReference type="ARBA" id="ARBA00023242"/>
    </source>
</evidence>
<evidence type="ECO:0000259" key="7">
    <source>
        <dbReference type="PROSITE" id="PS51059"/>
    </source>
</evidence>
<dbReference type="Pfam" id="PF01661">
    <property type="entry name" value="Macro"/>
    <property type="match status" value="2"/>
</dbReference>
<evidence type="ECO:0000256" key="3">
    <source>
        <dbReference type="ARBA" id="ARBA00022679"/>
    </source>
</evidence>
<evidence type="ECO:0000256" key="2">
    <source>
        <dbReference type="ARBA" id="ARBA00022676"/>
    </source>
</evidence>
<dbReference type="InterPro" id="IPR002589">
    <property type="entry name" value="Macro_dom"/>
</dbReference>
<dbReference type="GO" id="GO:0003950">
    <property type="term" value="F:NAD+ poly-ADP-ribosyltransferase activity"/>
    <property type="evidence" value="ECO:0007669"/>
    <property type="project" value="InterPro"/>
</dbReference>
<dbReference type="Gene3D" id="3.90.228.10">
    <property type="match status" value="1"/>
</dbReference>
<dbReference type="InterPro" id="IPR052056">
    <property type="entry name" value="Mono-ARTD/PARP"/>
</dbReference>
<dbReference type="GO" id="GO:0060335">
    <property type="term" value="P:positive regulation of type II interferon-mediated signaling pathway"/>
    <property type="evidence" value="ECO:0007669"/>
    <property type="project" value="TreeGrafter"/>
</dbReference>
<keyword evidence="5" id="KW-0539">Nucleus</keyword>
<evidence type="ECO:0000256" key="6">
    <source>
        <dbReference type="ARBA" id="ARBA00024347"/>
    </source>
</evidence>
<gene>
    <name evidence="9" type="ORF">FSCOSCO3_A014198</name>
</gene>
<dbReference type="GO" id="GO:0003714">
    <property type="term" value="F:transcription corepressor activity"/>
    <property type="evidence" value="ECO:0007669"/>
    <property type="project" value="TreeGrafter"/>
</dbReference>
<keyword evidence="2" id="KW-0328">Glycosyltransferase</keyword>
<comment type="similarity">
    <text evidence="6">Belongs to the ARTD/PARP family.</text>
</comment>
<evidence type="ECO:0000256" key="1">
    <source>
        <dbReference type="ARBA" id="ARBA00004123"/>
    </source>
</evidence>
<dbReference type="PANTHER" id="PTHR14453:SF70">
    <property type="entry name" value="PROTEIN MONO-ADP-RIBOSYLTRANSFERASE PARP9"/>
    <property type="match status" value="1"/>
</dbReference>
<accession>A0AAV1NXA5</accession>
<dbReference type="GO" id="GO:0070212">
    <property type="term" value="P:protein poly-ADP-ribosylation"/>
    <property type="evidence" value="ECO:0007669"/>
    <property type="project" value="TreeGrafter"/>
</dbReference>
<dbReference type="InterPro" id="IPR012317">
    <property type="entry name" value="Poly(ADP-ribose)pol_cat_dom"/>
</dbReference>
<keyword evidence="10" id="KW-1185">Reference proteome</keyword>
<dbReference type="SMART" id="SM00506">
    <property type="entry name" value="A1pp"/>
    <property type="match status" value="2"/>
</dbReference>
<dbReference type="PANTHER" id="PTHR14453">
    <property type="entry name" value="PARP/ZINC FINGER CCCH TYPE DOMAIN CONTAINING PROTEIN"/>
    <property type="match status" value="1"/>
</dbReference>
<dbReference type="CDD" id="cd02907">
    <property type="entry name" value="Macro_Af1521_BAL-like"/>
    <property type="match status" value="1"/>
</dbReference>
<comment type="subcellular location">
    <subcellularLocation>
        <location evidence="1">Nucleus</location>
    </subcellularLocation>
</comment>
<comment type="caution">
    <text evidence="9">The sequence shown here is derived from an EMBL/GenBank/DDBJ whole genome shotgun (WGS) entry which is preliminary data.</text>
</comment>
<proteinExistence type="inferred from homology"/>
<dbReference type="GO" id="GO:0005737">
    <property type="term" value="C:cytoplasm"/>
    <property type="evidence" value="ECO:0007669"/>
    <property type="project" value="TreeGrafter"/>
</dbReference>
<dbReference type="GO" id="GO:0044389">
    <property type="term" value="F:ubiquitin-like protein ligase binding"/>
    <property type="evidence" value="ECO:0007669"/>
    <property type="project" value="TreeGrafter"/>
</dbReference>
<dbReference type="PROSITE" id="PS51154">
    <property type="entry name" value="MACRO"/>
    <property type="match status" value="2"/>
</dbReference>
<evidence type="ECO:0000256" key="4">
    <source>
        <dbReference type="ARBA" id="ARBA00023027"/>
    </source>
</evidence>
<dbReference type="EMBL" id="CAWUFR010000067">
    <property type="protein sequence ID" value="CAK6963678.1"/>
    <property type="molecule type" value="Genomic_DNA"/>
</dbReference>
<dbReference type="Proteomes" id="UP001314229">
    <property type="component" value="Unassembled WGS sequence"/>
</dbReference>
<dbReference type="PROSITE" id="PS51059">
    <property type="entry name" value="PARP_CATALYTIC"/>
    <property type="match status" value="1"/>
</dbReference>
<evidence type="ECO:0000313" key="9">
    <source>
        <dbReference type="EMBL" id="CAK6963678.1"/>
    </source>
</evidence>
<dbReference type="InterPro" id="IPR043472">
    <property type="entry name" value="Macro_dom-like"/>
</dbReference>
<evidence type="ECO:0000259" key="8">
    <source>
        <dbReference type="PROSITE" id="PS51154"/>
    </source>
</evidence>
<dbReference type="GO" id="GO:0010629">
    <property type="term" value="P:negative regulation of gene expression"/>
    <property type="evidence" value="ECO:0007669"/>
    <property type="project" value="TreeGrafter"/>
</dbReference>
<feature type="domain" description="PARP catalytic" evidence="7">
    <location>
        <begin position="584"/>
        <end position="773"/>
    </location>
</feature>
<protein>
    <submittedName>
        <fullName evidence="9">Protein mono-ADP-ribosyltransferase PARP9</fullName>
    </submittedName>
</protein>
<sequence length="773" mass="85346">MTSKLDFHLYGSSLNIVKQCGPGLSDIIQSKFGCVATLDGVDFESRQTTALQLRPIIVPQKRLEITLNRGVQLSVWKADLTSFKGDAVVNAANTFLNHGGGLAEALSSAGGPQIQKESDDYISRKGVLSTGDAIVLTAGLLPYKKIIHAVGPHISKSPTSYEVNQAESLLHKTIRSILDRVREHRLQSVAIPAISSGLFNFPLPLCADTIVKTVKRYYENSYYPDHLPQEIFLVNNDEPSVQEMMRACCHIFSQISNKSYSQAVTSQTRGAAAAAARSTPTVQIGNVHLTLKKGNIEEQQTDVIVNTISPDRNLSSGKISNALLEKAGYGMQKEINSVKQTGQYVIVTSPNKLHCKAVYHTCCPVNSAQAAPQILFSSVAECLWMADAHQYNSIAFPAIGTGGLGYSKKEVAVIMSNAVTDFALKSKHRMDVHFVIYPSDNDTYKAFEEQMRSLQSQFKVLDPSVSHASGHEGDFRDKRAPVPQITLNASSNEAICEADRWLRNLLYKPCDLLMISNNFILYFGEEEHLQLASLKKGGVSILESFENGRASILVDGVSAEDVVVAGLQVEAILCKVQKDFVAEEESTLRLMSTGNVSYERKPVDPNSFSSAFKKQGPQVVKIEEVENLKLRTLFELRKKQLGCSSTRKMYQRIPAHFCEMVSHIGFHAEYAPPDDPAYGEGIYFADSVKTAMKVWKNGEEKEEYLYFVEAEVLTGKDTRGKPGLILPPPRGKDPPILYDSVHGGSDISVIFSGYQALPRYIITCQRERERTMV</sequence>
<feature type="domain" description="Macro" evidence="8">
    <location>
        <begin position="60"/>
        <end position="252"/>
    </location>
</feature>
<feature type="domain" description="Macro" evidence="8">
    <location>
        <begin position="276"/>
        <end position="455"/>
    </location>
</feature>
<dbReference type="SUPFAM" id="SSF56399">
    <property type="entry name" value="ADP-ribosylation"/>
    <property type="match status" value="1"/>
</dbReference>
<organism evidence="9 10">
    <name type="scientific">Scomber scombrus</name>
    <name type="common">Atlantic mackerel</name>
    <name type="synonym">Scomber vernalis</name>
    <dbReference type="NCBI Taxonomy" id="13677"/>
    <lineage>
        <taxon>Eukaryota</taxon>
        <taxon>Metazoa</taxon>
        <taxon>Chordata</taxon>
        <taxon>Craniata</taxon>
        <taxon>Vertebrata</taxon>
        <taxon>Euteleostomi</taxon>
        <taxon>Actinopterygii</taxon>
        <taxon>Neopterygii</taxon>
        <taxon>Teleostei</taxon>
        <taxon>Neoteleostei</taxon>
        <taxon>Acanthomorphata</taxon>
        <taxon>Pelagiaria</taxon>
        <taxon>Scombriformes</taxon>
        <taxon>Scombridae</taxon>
        <taxon>Scomber</taxon>
    </lineage>
</organism>
<name>A0AAV1NXA5_SCOSC</name>
<dbReference type="Gene3D" id="3.40.220.10">
    <property type="entry name" value="Leucine Aminopeptidase, subunit E, domain 1"/>
    <property type="match status" value="2"/>
</dbReference>
<dbReference type="GO" id="GO:0005634">
    <property type="term" value="C:nucleus"/>
    <property type="evidence" value="ECO:0007669"/>
    <property type="project" value="UniProtKB-SubCell"/>
</dbReference>
<dbReference type="GO" id="GO:1990404">
    <property type="term" value="F:NAD+-protein mono-ADP-ribosyltransferase activity"/>
    <property type="evidence" value="ECO:0007669"/>
    <property type="project" value="TreeGrafter"/>
</dbReference>
<reference evidence="9 10" key="1">
    <citation type="submission" date="2024-01" db="EMBL/GenBank/DDBJ databases">
        <authorList>
            <person name="Alioto T."/>
            <person name="Alioto T."/>
            <person name="Gomez Garrido J."/>
        </authorList>
    </citation>
    <scope>NUCLEOTIDE SEQUENCE [LARGE SCALE GENOMIC DNA]</scope>
</reference>
<evidence type="ECO:0000313" key="10">
    <source>
        <dbReference type="Proteomes" id="UP001314229"/>
    </source>
</evidence>